<feature type="region of interest" description="Disordered" evidence="1">
    <location>
        <begin position="42"/>
        <end position="61"/>
    </location>
</feature>
<keyword evidence="3" id="KW-1185">Reference proteome</keyword>
<sequence length="61" mass="6528">MAPHTSETIALRDRDQHAVPAAPDAPELVPRELVPHLRGLARALRERDAGPTARDGGDARG</sequence>
<evidence type="ECO:0000256" key="1">
    <source>
        <dbReference type="SAM" id="MobiDB-lite"/>
    </source>
</evidence>
<comment type="caution">
    <text evidence="2">The sequence shown here is derived from an EMBL/GenBank/DDBJ whole genome shotgun (WGS) entry which is preliminary data.</text>
</comment>
<reference evidence="2 3" key="1">
    <citation type="submission" date="2023-08" db="EMBL/GenBank/DDBJ databases">
        <authorList>
            <person name="Girao M."/>
            <person name="Carvalho M.F."/>
        </authorList>
    </citation>
    <scope>NUCLEOTIDE SEQUENCE [LARGE SCALE GENOMIC DNA]</scope>
    <source>
        <strain evidence="2 3">CT-R113</strain>
    </source>
</reference>
<organism evidence="2 3">
    <name type="scientific">Nocardiopsis codii</name>
    <dbReference type="NCBI Taxonomy" id="3065942"/>
    <lineage>
        <taxon>Bacteria</taxon>
        <taxon>Bacillati</taxon>
        <taxon>Actinomycetota</taxon>
        <taxon>Actinomycetes</taxon>
        <taxon>Streptosporangiales</taxon>
        <taxon>Nocardiopsidaceae</taxon>
        <taxon>Nocardiopsis</taxon>
    </lineage>
</organism>
<evidence type="ECO:0000313" key="3">
    <source>
        <dbReference type="Proteomes" id="UP001356095"/>
    </source>
</evidence>
<accession>A0ABU7KEZ4</accession>
<gene>
    <name evidence="2" type="ORF">Q8791_26650</name>
</gene>
<feature type="region of interest" description="Disordered" evidence="1">
    <location>
        <begin position="1"/>
        <end position="32"/>
    </location>
</feature>
<feature type="compositionally biased region" description="Basic and acidic residues" evidence="1">
    <location>
        <begin position="43"/>
        <end position="61"/>
    </location>
</feature>
<proteinExistence type="predicted"/>
<evidence type="ECO:0000313" key="2">
    <source>
        <dbReference type="EMBL" id="MEE2040805.1"/>
    </source>
</evidence>
<protein>
    <submittedName>
        <fullName evidence="2">Uncharacterized protein</fullName>
    </submittedName>
</protein>
<dbReference type="RefSeq" id="WP_330094565.1">
    <property type="nucleotide sequence ID" value="NZ_JAUZMY010000035.1"/>
</dbReference>
<dbReference type="EMBL" id="JAUZMY010000035">
    <property type="protein sequence ID" value="MEE2040805.1"/>
    <property type="molecule type" value="Genomic_DNA"/>
</dbReference>
<dbReference type="Proteomes" id="UP001356095">
    <property type="component" value="Unassembled WGS sequence"/>
</dbReference>
<name>A0ABU7KEZ4_9ACTN</name>